<dbReference type="PANTHER" id="PTHR31793">
    <property type="entry name" value="4-HYDROXYBENZOYL-COA THIOESTERASE FAMILY MEMBER"/>
    <property type="match status" value="1"/>
</dbReference>
<dbReference type="InterPro" id="IPR029069">
    <property type="entry name" value="HotDog_dom_sf"/>
</dbReference>
<protein>
    <recommendedName>
        <fullName evidence="5">Acyl-CoA thioesterase</fullName>
    </recommendedName>
</protein>
<dbReference type="PANTHER" id="PTHR31793:SF27">
    <property type="entry name" value="NOVEL THIOESTERASE SUPERFAMILY DOMAIN AND SAPOSIN A-TYPE DOMAIN CONTAINING PROTEIN (0610012H03RIK)"/>
    <property type="match status" value="1"/>
</dbReference>
<reference evidence="3 4" key="1">
    <citation type="submission" date="2023-03" db="EMBL/GenBank/DDBJ databases">
        <title>Description of Hydrogenimonas sp. ISO32.</title>
        <authorList>
            <person name="Mino S."/>
            <person name="Fukazawa S."/>
            <person name="Sawabe T."/>
        </authorList>
    </citation>
    <scope>NUCLEOTIDE SEQUENCE [LARGE SCALE GENOMIC DNA]</scope>
    <source>
        <strain evidence="3 4">ISO32</strain>
    </source>
</reference>
<dbReference type="InterPro" id="IPR050563">
    <property type="entry name" value="4-hydroxybenzoyl-CoA_TE"/>
</dbReference>
<evidence type="ECO:0000313" key="4">
    <source>
        <dbReference type="Proteomes" id="UP001321445"/>
    </source>
</evidence>
<proteinExistence type="inferred from homology"/>
<organism evidence="3 4">
    <name type="scientific">Hydrogenimonas cancrithermarum</name>
    <dbReference type="NCBI Taxonomy" id="2993563"/>
    <lineage>
        <taxon>Bacteria</taxon>
        <taxon>Pseudomonadati</taxon>
        <taxon>Campylobacterota</taxon>
        <taxon>Epsilonproteobacteria</taxon>
        <taxon>Campylobacterales</taxon>
        <taxon>Hydrogenimonadaceae</taxon>
        <taxon>Hydrogenimonas</taxon>
    </lineage>
</organism>
<dbReference type="Gene3D" id="3.10.129.10">
    <property type="entry name" value="Hotdog Thioesterase"/>
    <property type="match status" value="1"/>
</dbReference>
<sequence length="139" mass="16192">MDERKRYTYRFTVAEDAIDFNGHVGNVTYLQWMIEAATAHSESLGWGFEQCRKLGGTWVAKSHVIEYRHPAFENETLLMETWLEEIGKIKAVRRYRITKARDGSIVCEGETEWIFVDSETMRPMRIPQQIVEAFGRGKS</sequence>
<dbReference type="Pfam" id="PF13279">
    <property type="entry name" value="4HBT_2"/>
    <property type="match status" value="1"/>
</dbReference>
<accession>A0ABM8FLS6</accession>
<name>A0ABM8FLS6_9BACT</name>
<keyword evidence="4" id="KW-1185">Reference proteome</keyword>
<gene>
    <name evidence="3" type="ORF">HCR_16350</name>
</gene>
<dbReference type="CDD" id="cd00586">
    <property type="entry name" value="4HBT"/>
    <property type="match status" value="1"/>
</dbReference>
<dbReference type="Proteomes" id="UP001321445">
    <property type="component" value="Chromosome"/>
</dbReference>
<dbReference type="SUPFAM" id="SSF54637">
    <property type="entry name" value="Thioesterase/thiol ester dehydrase-isomerase"/>
    <property type="match status" value="1"/>
</dbReference>
<dbReference type="RefSeq" id="WP_286336279.1">
    <property type="nucleotide sequence ID" value="NZ_AP027370.1"/>
</dbReference>
<evidence type="ECO:0000256" key="1">
    <source>
        <dbReference type="ARBA" id="ARBA00005953"/>
    </source>
</evidence>
<evidence type="ECO:0008006" key="5">
    <source>
        <dbReference type="Google" id="ProtNLM"/>
    </source>
</evidence>
<dbReference type="EMBL" id="AP027370">
    <property type="protein sequence ID" value="BDY13323.1"/>
    <property type="molecule type" value="Genomic_DNA"/>
</dbReference>
<keyword evidence="2" id="KW-0378">Hydrolase</keyword>
<comment type="similarity">
    <text evidence="1">Belongs to the 4-hydroxybenzoyl-CoA thioesterase family.</text>
</comment>
<evidence type="ECO:0000313" key="3">
    <source>
        <dbReference type="EMBL" id="BDY13323.1"/>
    </source>
</evidence>
<evidence type="ECO:0000256" key="2">
    <source>
        <dbReference type="ARBA" id="ARBA00022801"/>
    </source>
</evidence>